<evidence type="ECO:0000313" key="2">
    <source>
        <dbReference type="Proteomes" id="UP001258181"/>
    </source>
</evidence>
<name>A0ABU1TWG4_9BACL</name>
<protein>
    <submittedName>
        <fullName evidence="1">Uncharacterized protein</fullName>
    </submittedName>
</protein>
<gene>
    <name evidence="1" type="ORF">J2X07_000525</name>
</gene>
<dbReference type="Proteomes" id="UP001258181">
    <property type="component" value="Unassembled WGS sequence"/>
</dbReference>
<dbReference type="RefSeq" id="WP_310256150.1">
    <property type="nucleotide sequence ID" value="NZ_JAVDWA010000001.1"/>
</dbReference>
<reference evidence="1 2" key="1">
    <citation type="submission" date="2023-07" db="EMBL/GenBank/DDBJ databases">
        <title>Sorghum-associated microbial communities from plants grown in Nebraska, USA.</title>
        <authorList>
            <person name="Schachtman D."/>
        </authorList>
    </citation>
    <scope>NUCLEOTIDE SEQUENCE [LARGE SCALE GENOMIC DNA]</scope>
    <source>
        <strain evidence="1 2">BE211</strain>
    </source>
</reference>
<proteinExistence type="predicted"/>
<keyword evidence="2" id="KW-1185">Reference proteome</keyword>
<comment type="caution">
    <text evidence="1">The sequence shown here is derived from an EMBL/GenBank/DDBJ whole genome shotgun (WGS) entry which is preliminary data.</text>
</comment>
<dbReference type="EMBL" id="JAVDWA010000001">
    <property type="protein sequence ID" value="MDR7071550.1"/>
    <property type="molecule type" value="Genomic_DNA"/>
</dbReference>
<accession>A0ABU1TWG4</accession>
<organism evidence="1 2">
    <name type="scientific">Fictibacillus barbaricus</name>
    <dbReference type="NCBI Taxonomy" id="182136"/>
    <lineage>
        <taxon>Bacteria</taxon>
        <taxon>Bacillati</taxon>
        <taxon>Bacillota</taxon>
        <taxon>Bacilli</taxon>
        <taxon>Bacillales</taxon>
        <taxon>Fictibacillaceae</taxon>
        <taxon>Fictibacillus</taxon>
    </lineage>
</organism>
<evidence type="ECO:0000313" key="1">
    <source>
        <dbReference type="EMBL" id="MDR7071550.1"/>
    </source>
</evidence>
<sequence>MKKKRYMKALLMGLAVFLWGFWYLSSMAIWGTSDDGVWKATYQKNFDQTVGGWIGHIKQTSMDKINIKEIRFTDNKTTLMSDKQFIEERMEDGL</sequence>